<feature type="coiled-coil region" evidence="1">
    <location>
        <begin position="144"/>
        <end position="208"/>
    </location>
</feature>
<protein>
    <recommendedName>
        <fullName evidence="4">DNA double-strand break repair Rad50 ATPase</fullName>
    </recommendedName>
</protein>
<dbReference type="Proteomes" id="UP000649326">
    <property type="component" value="Unassembled WGS sequence"/>
</dbReference>
<accession>A0A832ZAL6</accession>
<evidence type="ECO:0000313" key="2">
    <source>
        <dbReference type="EMBL" id="HIP75077.1"/>
    </source>
</evidence>
<keyword evidence="1" id="KW-0175">Coiled coil</keyword>
<gene>
    <name evidence="2" type="ORF">EYH13_02815</name>
</gene>
<organism evidence="2 3">
    <name type="scientific">Thermococcus paralvinellae</name>
    <dbReference type="NCBI Taxonomy" id="582419"/>
    <lineage>
        <taxon>Archaea</taxon>
        <taxon>Methanobacteriati</taxon>
        <taxon>Methanobacteriota</taxon>
        <taxon>Thermococci</taxon>
        <taxon>Thermococcales</taxon>
        <taxon>Thermococcaceae</taxon>
        <taxon>Thermococcus</taxon>
    </lineage>
</organism>
<feature type="coiled-coil region" evidence="1">
    <location>
        <begin position="280"/>
        <end position="349"/>
    </location>
</feature>
<dbReference type="EMBL" id="DQUG01000119">
    <property type="protein sequence ID" value="HIP75077.1"/>
    <property type="molecule type" value="Genomic_DNA"/>
</dbReference>
<comment type="caution">
    <text evidence="2">The sequence shown here is derived from an EMBL/GenBank/DDBJ whole genome shotgun (WGS) entry which is preliminary data.</text>
</comment>
<reference evidence="2" key="1">
    <citation type="journal article" date="2020" name="ISME J.">
        <title>Gammaproteobacteria mediating utilization of methyl-, sulfur- and petroleum organic compounds in deep ocean hydrothermal plumes.</title>
        <authorList>
            <person name="Zhou Z."/>
            <person name="Liu Y."/>
            <person name="Pan J."/>
            <person name="Cron B.R."/>
            <person name="Toner B.M."/>
            <person name="Anantharaman K."/>
            <person name="Breier J.A."/>
            <person name="Dick G.J."/>
            <person name="Li M."/>
        </authorList>
    </citation>
    <scope>NUCLEOTIDE SEQUENCE</scope>
    <source>
        <strain evidence="2">SZUA-1451</strain>
    </source>
</reference>
<proteinExistence type="predicted"/>
<evidence type="ECO:0000313" key="3">
    <source>
        <dbReference type="Proteomes" id="UP000649326"/>
    </source>
</evidence>
<evidence type="ECO:0008006" key="4">
    <source>
        <dbReference type="Google" id="ProtNLM"/>
    </source>
</evidence>
<name>A0A832ZAL6_9EURY</name>
<dbReference type="AlphaFoldDB" id="A0A832ZAL6"/>
<evidence type="ECO:0000256" key="1">
    <source>
        <dbReference type="SAM" id="Coils"/>
    </source>
</evidence>
<sequence length="353" mass="42904">MKLERALKEYEERRRKVEEERKKLKEEYTSRLLKRKHEILKHLEKLERKKIPENVDDIIEKIVERERRSYVDTLRRTLERIESIDKLGKFLPELSKLHVSHGKYLLLVFEKEIYAINRLLREISEDYTEYINRMAEIDIEPVELNSILTGIKTTREQLEEAERELEFLRAKLEEKEKELRTKEFEKMLEETESNVKILKSSIARDEIEIRSKISKLHKPIKRLRTGEKIADEILKDSSYGIEHPEEFLSFLIKIRGRLEGKYRQTADWIVENLEPKSGEIMEKRKRLKELMHRRHEILQEKREIENEIERIKTLILEKEARIKRLRERLLELERELHESLSKLERILNTRINL</sequence>